<accession>S9UKV6</accession>
<dbReference type="EMBL" id="ATMH01004573">
    <property type="protein sequence ID" value="EPY29404.1"/>
    <property type="molecule type" value="Genomic_DNA"/>
</dbReference>
<organism evidence="3 4">
    <name type="scientific">Strigomonas culicis</name>
    <dbReference type="NCBI Taxonomy" id="28005"/>
    <lineage>
        <taxon>Eukaryota</taxon>
        <taxon>Discoba</taxon>
        <taxon>Euglenozoa</taxon>
        <taxon>Kinetoplastea</taxon>
        <taxon>Metakinetoplastina</taxon>
        <taxon>Trypanosomatida</taxon>
        <taxon>Trypanosomatidae</taxon>
        <taxon>Strigomonadinae</taxon>
        <taxon>Strigomonas</taxon>
    </lineage>
</organism>
<reference evidence="3 4" key="1">
    <citation type="journal article" date="2013" name="PLoS ONE">
        <title>Predicting the Proteins of Angomonas deanei, Strigomonas culicis and Their Respective Endosymbionts Reveals New Aspects of the Trypanosomatidae Family.</title>
        <authorList>
            <person name="Motta M.C."/>
            <person name="Martins A.C."/>
            <person name="de Souza S.S."/>
            <person name="Catta-Preta C.M."/>
            <person name="Silva R."/>
            <person name="Klein C.C."/>
            <person name="de Almeida L.G."/>
            <person name="de Lima Cunha O."/>
            <person name="Ciapina L.P."/>
            <person name="Brocchi M."/>
            <person name="Colabardini A.C."/>
            <person name="de Araujo Lima B."/>
            <person name="Machado C.R."/>
            <person name="de Almeida Soares C.M."/>
            <person name="Probst C.M."/>
            <person name="de Menezes C.B."/>
            <person name="Thompson C.E."/>
            <person name="Bartholomeu D.C."/>
            <person name="Gradia D.F."/>
            <person name="Pavoni D.P."/>
            <person name="Grisard E.C."/>
            <person name="Fantinatti-Garboggini F."/>
            <person name="Marchini F.K."/>
            <person name="Rodrigues-Luiz G.F."/>
            <person name="Wagner G."/>
            <person name="Goldman G.H."/>
            <person name="Fietto J.L."/>
            <person name="Elias M.C."/>
            <person name="Goldman M.H."/>
            <person name="Sagot M.F."/>
            <person name="Pereira M."/>
            <person name="Stoco P.H."/>
            <person name="de Mendonca-Neto R.P."/>
            <person name="Teixeira S.M."/>
            <person name="Maciel T.E."/>
            <person name="de Oliveira Mendes T.A."/>
            <person name="Urmenyi T.P."/>
            <person name="de Souza W."/>
            <person name="Schenkman S."/>
            <person name="de Vasconcelos A.T."/>
        </authorList>
    </citation>
    <scope>NUCLEOTIDE SEQUENCE [LARGE SCALE GENOMIC DNA]</scope>
</reference>
<feature type="region of interest" description="Disordered" evidence="1">
    <location>
        <begin position="392"/>
        <end position="425"/>
    </location>
</feature>
<feature type="compositionally biased region" description="Basic and acidic residues" evidence="1">
    <location>
        <begin position="412"/>
        <end position="425"/>
    </location>
</feature>
<feature type="transmembrane region" description="Helical" evidence="2">
    <location>
        <begin position="346"/>
        <end position="366"/>
    </location>
</feature>
<keyword evidence="2" id="KW-0812">Transmembrane</keyword>
<name>S9UKV6_9TRYP</name>
<protein>
    <submittedName>
        <fullName evidence="3">Cation transporter</fullName>
    </submittedName>
</protein>
<proteinExistence type="predicted"/>
<keyword evidence="2" id="KW-1133">Transmembrane helix</keyword>
<keyword evidence="2" id="KW-0472">Membrane</keyword>
<evidence type="ECO:0000313" key="3">
    <source>
        <dbReference type="EMBL" id="EPY29404.1"/>
    </source>
</evidence>
<gene>
    <name evidence="3" type="ORF">STCU_04573</name>
</gene>
<evidence type="ECO:0000256" key="1">
    <source>
        <dbReference type="SAM" id="MobiDB-lite"/>
    </source>
</evidence>
<comment type="caution">
    <text evidence="3">The sequence shown here is derived from an EMBL/GenBank/DDBJ whole genome shotgun (WGS) entry which is preliminary data.</text>
</comment>
<evidence type="ECO:0000313" key="4">
    <source>
        <dbReference type="Proteomes" id="UP000015354"/>
    </source>
</evidence>
<keyword evidence="4" id="KW-1185">Reference proteome</keyword>
<feature type="compositionally biased region" description="Basic and acidic residues" evidence="1">
    <location>
        <begin position="392"/>
        <end position="404"/>
    </location>
</feature>
<dbReference type="AlphaFoldDB" id="S9UKV6"/>
<sequence>MMCYHVCLSSISGEGLVRVAVMAPAVVRVAVIAVARACPHGRALEAPRDRLHVPLALRGRRARRAEDHLLPLPVVRNGELEVVELREREEALLERHVDRVRLAVAPGRQLERQVHLAVIVLRLLCRLRRVGLGCLAREQRVVRGARDGAAARREERRVGVLDVWLHRLREARELLRRVLQLRGAHALVRDEGKVQRVAGPVARQEHVDRRHALPLHARPKGLQPLPHSRHLRRVLAVEELEDGVAQQAVADLADGQRHDHAGHAVEAGDADALTEHAQQRDAAAPGVGAVVVRVRDDDAGAGPHADALRPLKQQLLHDDGGRGENDHGPQHHALARLLVDRGELEVAVAVGVVVMMVMLMVVLVSGGDRWRGQVRQEACVAVLAALYEQRDAAEEQDGGHDDSPARLQPADAVREAAAREEHRGE</sequence>
<evidence type="ECO:0000256" key="2">
    <source>
        <dbReference type="SAM" id="Phobius"/>
    </source>
</evidence>
<dbReference type="Proteomes" id="UP000015354">
    <property type="component" value="Unassembled WGS sequence"/>
</dbReference>